<dbReference type="PANTHER" id="PTHR43507">
    <property type="entry name" value="NADH-UBIQUINONE OXIDOREDUCTASE CHAIN 4"/>
    <property type="match status" value="1"/>
</dbReference>
<dbReference type="AlphaFoldDB" id="Q6E0V5"/>
<dbReference type="Pfam" id="PF00361">
    <property type="entry name" value="Proton_antipo_M"/>
    <property type="match status" value="1"/>
</dbReference>
<geneLocation type="mitochondrion" evidence="18"/>
<feature type="transmembrane region" description="Helical" evidence="16">
    <location>
        <begin position="187"/>
        <end position="208"/>
    </location>
</feature>
<evidence type="ECO:0000256" key="7">
    <source>
        <dbReference type="ARBA" id="ARBA00022692"/>
    </source>
</evidence>
<keyword evidence="9 16" id="KW-0249">Electron transport</keyword>
<evidence type="ECO:0000256" key="1">
    <source>
        <dbReference type="ARBA" id="ARBA00004225"/>
    </source>
</evidence>
<proteinExistence type="inferred from homology"/>
<dbReference type="GO" id="GO:0003954">
    <property type="term" value="F:NADH dehydrogenase activity"/>
    <property type="evidence" value="ECO:0007669"/>
    <property type="project" value="TreeGrafter"/>
</dbReference>
<accession>Q6E0V5</accession>
<keyword evidence="5 16" id="KW-0813">Transport</keyword>
<keyword evidence="8" id="KW-1278">Translocase</keyword>
<comment type="subcellular location">
    <subcellularLocation>
        <location evidence="1 16">Mitochondrion membrane</location>
        <topology evidence="1 16">Multi-pass membrane protein</topology>
    </subcellularLocation>
</comment>
<evidence type="ECO:0000256" key="15">
    <source>
        <dbReference type="ARBA" id="ARBA00049551"/>
    </source>
</evidence>
<feature type="transmembrane region" description="Helical" evidence="16">
    <location>
        <begin position="66"/>
        <end position="84"/>
    </location>
</feature>
<evidence type="ECO:0000256" key="3">
    <source>
        <dbReference type="ARBA" id="ARBA00012944"/>
    </source>
</evidence>
<dbReference type="EMBL" id="AY619710">
    <property type="protein sequence ID" value="AAT12176.1"/>
    <property type="molecule type" value="Genomic_DNA"/>
</dbReference>
<evidence type="ECO:0000256" key="16">
    <source>
        <dbReference type="RuleBase" id="RU003297"/>
    </source>
</evidence>
<evidence type="ECO:0000256" key="12">
    <source>
        <dbReference type="ARBA" id="ARBA00023075"/>
    </source>
</evidence>
<dbReference type="PRINTS" id="PR01437">
    <property type="entry name" value="NUOXDRDTASE4"/>
</dbReference>
<keyword evidence="14 16" id="KW-0472">Membrane</keyword>
<feature type="transmembrane region" description="Helical" evidence="16">
    <location>
        <begin position="313"/>
        <end position="335"/>
    </location>
</feature>
<dbReference type="GO" id="GO:0015990">
    <property type="term" value="P:electron transport coupled proton transport"/>
    <property type="evidence" value="ECO:0007669"/>
    <property type="project" value="TreeGrafter"/>
</dbReference>
<evidence type="ECO:0000256" key="8">
    <source>
        <dbReference type="ARBA" id="ARBA00022967"/>
    </source>
</evidence>
<dbReference type="GO" id="GO:0031966">
    <property type="term" value="C:mitochondrial membrane"/>
    <property type="evidence" value="ECO:0007669"/>
    <property type="project" value="UniProtKB-SubCell"/>
</dbReference>
<feature type="transmembrane region" description="Helical" evidence="16">
    <location>
        <begin position="34"/>
        <end position="54"/>
    </location>
</feature>
<gene>
    <name evidence="18" type="primary">nad4</name>
</gene>
<evidence type="ECO:0000256" key="2">
    <source>
        <dbReference type="ARBA" id="ARBA00009025"/>
    </source>
</evidence>
<dbReference type="GO" id="GO:0048039">
    <property type="term" value="F:ubiquinone binding"/>
    <property type="evidence" value="ECO:0007669"/>
    <property type="project" value="TreeGrafter"/>
</dbReference>
<evidence type="ECO:0000256" key="10">
    <source>
        <dbReference type="ARBA" id="ARBA00022989"/>
    </source>
</evidence>
<keyword evidence="10 16" id="KW-1133">Transmembrane helix</keyword>
<name>Q6E0V5_PARGO</name>
<feature type="transmembrane region" description="Helical" evidence="16">
    <location>
        <begin position="147"/>
        <end position="167"/>
    </location>
</feature>
<evidence type="ECO:0000256" key="4">
    <source>
        <dbReference type="ARBA" id="ARBA00021006"/>
    </source>
</evidence>
<evidence type="ECO:0000256" key="6">
    <source>
        <dbReference type="ARBA" id="ARBA00022660"/>
    </source>
</evidence>
<dbReference type="InterPro" id="IPR003918">
    <property type="entry name" value="NADH_UbQ_OxRdtase"/>
</dbReference>
<evidence type="ECO:0000256" key="11">
    <source>
        <dbReference type="ARBA" id="ARBA00023027"/>
    </source>
</evidence>
<dbReference type="GO" id="GO:0042773">
    <property type="term" value="P:ATP synthesis coupled electron transport"/>
    <property type="evidence" value="ECO:0007669"/>
    <property type="project" value="InterPro"/>
</dbReference>
<keyword evidence="6 16" id="KW-0679">Respiratory chain</keyword>
<dbReference type="PANTHER" id="PTHR43507:SF20">
    <property type="entry name" value="NADH-UBIQUINONE OXIDOREDUCTASE CHAIN 4"/>
    <property type="match status" value="1"/>
</dbReference>
<protein>
    <recommendedName>
        <fullName evidence="4 16">NADH-ubiquinone oxidoreductase chain 4</fullName>
        <ecNumber evidence="3 16">7.1.1.2</ecNumber>
    </recommendedName>
</protein>
<keyword evidence="13 16" id="KW-0496">Mitochondrion</keyword>
<organism evidence="18">
    <name type="scientific">Paraspadella gotoi</name>
    <name type="common">Arrow worm</name>
    <dbReference type="NCBI Taxonomy" id="34758"/>
    <lineage>
        <taxon>Eukaryota</taxon>
        <taxon>Metazoa</taxon>
        <taxon>Spiralia</taxon>
        <taxon>Gnathifera</taxon>
        <taxon>Chaetognatha</taxon>
        <taxon>Sagittoidea</taxon>
        <taxon>Phragmophora</taxon>
        <taxon>Spadellidae</taxon>
        <taxon>Paraspadella</taxon>
    </lineage>
</organism>
<feature type="transmembrane region" description="Helical" evidence="16">
    <location>
        <begin position="246"/>
        <end position="265"/>
    </location>
</feature>
<feature type="transmembrane region" description="Helical" evidence="16">
    <location>
        <begin position="220"/>
        <end position="240"/>
    </location>
</feature>
<comment type="function">
    <text evidence="16">Core subunit of the mitochondrial membrane respiratory chain NADH dehydrogenase (Complex I) which catalyzes electron transfer from NADH through the respiratory chain, using ubiquinone as an electron acceptor. Essential for the catalytic activity and assembly of complex I.</text>
</comment>
<feature type="transmembrane region" description="Helical" evidence="16">
    <location>
        <begin position="389"/>
        <end position="408"/>
    </location>
</feature>
<evidence type="ECO:0000256" key="14">
    <source>
        <dbReference type="ARBA" id="ARBA00023136"/>
    </source>
</evidence>
<sequence length="412" mass="47555">MPNWCPKFTPFFVPNLYFLYFFSNLSSFSKIPTLYISISQLGIIMLLLCVWMFQFVFPLNNIKRGSIGHGCVFFLLWFLFFFFLQKNLMGFYIMFEFCLIPVFFLIFSLGYQPEKLNACSYLALYTIIGSLPLLYMLCMVEKSMYMYMYSFFSKGIFCFFILLVMMVKTPMYMLHIWLPKAHVEAPVAGSMVLAGILLKMGTYGLFIFFPTMYFSGITMFFYIILICGGAFSTLLCLRQIDMKNLVAYSSVVHMAMASCGLMSGMKLGFSGCLMLCISHGLCSPMLFGLVSVLYSNSHTRLLNFNKGFSSNGFLIFIIFSLIAVNMSVPPSLNFFSELFCISSIFSVFFFSFFFLGIVCFGSVVYNLYLYISITHGKEMMFFCGNYLKFMMILFMGSFWCWMFFISMFSMTI</sequence>
<evidence type="ECO:0000259" key="17">
    <source>
        <dbReference type="Pfam" id="PF00361"/>
    </source>
</evidence>
<dbReference type="GO" id="GO:0008137">
    <property type="term" value="F:NADH dehydrogenase (ubiquinone) activity"/>
    <property type="evidence" value="ECO:0007669"/>
    <property type="project" value="UniProtKB-UniRule"/>
</dbReference>
<reference evidence="18" key="1">
    <citation type="journal article" date="2004" name="Proc. Natl. Acad. Sci. U.S.A.">
        <title>The mitochondrial genome of Paraspadella gotoi is highly reduced and reveals that chaetognaths are a sister group to protostomes.</title>
        <authorList>
            <person name="Helfenbein K.G."/>
            <person name="Fourcade H.M."/>
            <person name="Vanjani R.G."/>
            <person name="Boore J.L."/>
        </authorList>
    </citation>
    <scope>NUCLEOTIDE SEQUENCE</scope>
</reference>
<feature type="transmembrane region" description="Helical" evidence="16">
    <location>
        <begin position="347"/>
        <end position="369"/>
    </location>
</feature>
<evidence type="ECO:0000256" key="5">
    <source>
        <dbReference type="ARBA" id="ARBA00022448"/>
    </source>
</evidence>
<dbReference type="InterPro" id="IPR001750">
    <property type="entry name" value="ND/Mrp_TM"/>
</dbReference>
<keyword evidence="12 16" id="KW-0830">Ubiquinone</keyword>
<comment type="similarity">
    <text evidence="2 16">Belongs to the complex I subunit 4 family.</text>
</comment>
<comment type="catalytic activity">
    <reaction evidence="15 16">
        <text>a ubiquinone + NADH + 5 H(+)(in) = a ubiquinol + NAD(+) + 4 H(+)(out)</text>
        <dbReference type="Rhea" id="RHEA:29091"/>
        <dbReference type="Rhea" id="RHEA-COMP:9565"/>
        <dbReference type="Rhea" id="RHEA-COMP:9566"/>
        <dbReference type="ChEBI" id="CHEBI:15378"/>
        <dbReference type="ChEBI" id="CHEBI:16389"/>
        <dbReference type="ChEBI" id="CHEBI:17976"/>
        <dbReference type="ChEBI" id="CHEBI:57540"/>
        <dbReference type="ChEBI" id="CHEBI:57945"/>
        <dbReference type="EC" id="7.1.1.2"/>
    </reaction>
</comment>
<feature type="transmembrane region" description="Helical" evidence="16">
    <location>
        <begin position="272"/>
        <end position="293"/>
    </location>
</feature>
<evidence type="ECO:0000256" key="13">
    <source>
        <dbReference type="ARBA" id="ARBA00023128"/>
    </source>
</evidence>
<evidence type="ECO:0000256" key="9">
    <source>
        <dbReference type="ARBA" id="ARBA00022982"/>
    </source>
</evidence>
<keyword evidence="11 16" id="KW-0520">NAD</keyword>
<feature type="domain" description="NADH:quinone oxidoreductase/Mrp antiporter transmembrane" evidence="17">
    <location>
        <begin position="86"/>
        <end position="356"/>
    </location>
</feature>
<feature type="transmembrane region" description="Helical" evidence="16">
    <location>
        <begin position="122"/>
        <end position="140"/>
    </location>
</feature>
<evidence type="ECO:0000313" key="18">
    <source>
        <dbReference type="EMBL" id="AAT12176.1"/>
    </source>
</evidence>
<dbReference type="EC" id="7.1.1.2" evidence="3 16"/>
<feature type="transmembrane region" description="Helical" evidence="16">
    <location>
        <begin position="91"/>
        <end position="110"/>
    </location>
</feature>
<keyword evidence="7 16" id="KW-0812">Transmembrane</keyword>